<dbReference type="RefSeq" id="WP_103427231.1">
    <property type="nucleotide sequence ID" value="NZ_CP026309.1"/>
</dbReference>
<feature type="region of interest" description="Disordered" evidence="1">
    <location>
        <begin position="143"/>
        <end position="165"/>
    </location>
</feature>
<sequence length="289" mass="30030">MSRGQSTTVATVFLVAVLLVVGGTVAYATSGVLEEAQREPVSAAVATDVDGRNVSVTHESGDELAAADVGLVISGDDGTTRLSLDGATRRGNGDGAFTAGETFVVGHGLTGETATVRVVHRPSGSVLARDEFSVPVVGTVPDPSASVSSYSTDGQDGGGSLTASGGSYRLEGNTWKEVDFDYTVTADTVLVFEFKSTDQGEIHAIGLGTDNTGTQPLYKLYGTQAVGDTGAYNFDGTYATYTDGDGWVRYEIPVGEAFQGDVSKLVFVNDHDAGGTVVSTYRNVRVEER</sequence>
<dbReference type="EMBL" id="CP026309">
    <property type="protein sequence ID" value="AUV83542.1"/>
    <property type="molecule type" value="Genomic_DNA"/>
</dbReference>
<keyword evidence="3" id="KW-1185">Reference proteome</keyword>
<dbReference type="KEGG" id="srub:C2R22_19405"/>
<evidence type="ECO:0008006" key="4">
    <source>
        <dbReference type="Google" id="ProtNLM"/>
    </source>
</evidence>
<dbReference type="OrthoDB" id="235746at2157"/>
<dbReference type="AlphaFoldDB" id="A0A2I8VNN8"/>
<evidence type="ECO:0000313" key="2">
    <source>
        <dbReference type="EMBL" id="AUV83542.1"/>
    </source>
</evidence>
<name>A0A2I8VNN8_9EURY</name>
<reference evidence="2 3" key="1">
    <citation type="submission" date="2018-01" db="EMBL/GenBank/DDBJ databases">
        <title>Complete genome sequence of Salinigranum rubrum GX10T, an extremely halophilic archaeon isolated from a marine solar saltern.</title>
        <authorList>
            <person name="Han S."/>
        </authorList>
    </citation>
    <scope>NUCLEOTIDE SEQUENCE [LARGE SCALE GENOMIC DNA]</scope>
    <source>
        <strain evidence="2 3">GX10</strain>
    </source>
</reference>
<evidence type="ECO:0000313" key="3">
    <source>
        <dbReference type="Proteomes" id="UP000236584"/>
    </source>
</evidence>
<evidence type="ECO:0000256" key="1">
    <source>
        <dbReference type="SAM" id="MobiDB-lite"/>
    </source>
</evidence>
<gene>
    <name evidence="2" type="ORF">C2R22_19405</name>
</gene>
<proteinExistence type="predicted"/>
<organism evidence="2 3">
    <name type="scientific">Salinigranum rubrum</name>
    <dbReference type="NCBI Taxonomy" id="755307"/>
    <lineage>
        <taxon>Archaea</taxon>
        <taxon>Methanobacteriati</taxon>
        <taxon>Methanobacteriota</taxon>
        <taxon>Stenosarchaea group</taxon>
        <taxon>Halobacteria</taxon>
        <taxon>Halobacteriales</taxon>
        <taxon>Haloferacaceae</taxon>
        <taxon>Salinigranum</taxon>
    </lineage>
</organism>
<accession>A0A2I8VNN8</accession>
<dbReference type="GeneID" id="35594307"/>
<protein>
    <recommendedName>
        <fullName evidence="4">Archaeal Type IV pilin N-terminal domain-containing protein</fullName>
    </recommendedName>
</protein>
<dbReference type="Proteomes" id="UP000236584">
    <property type="component" value="Chromosome"/>
</dbReference>
<feature type="compositionally biased region" description="Polar residues" evidence="1">
    <location>
        <begin position="145"/>
        <end position="154"/>
    </location>
</feature>